<dbReference type="AlphaFoldDB" id="A0AAV4M681"/>
<gene>
    <name evidence="1" type="ORF">CEXT_147391</name>
</gene>
<evidence type="ECO:0000313" key="1">
    <source>
        <dbReference type="EMBL" id="GIX67853.1"/>
    </source>
</evidence>
<dbReference type="EMBL" id="BPLR01019438">
    <property type="protein sequence ID" value="GIX67853.1"/>
    <property type="molecule type" value="Genomic_DNA"/>
</dbReference>
<proteinExistence type="predicted"/>
<evidence type="ECO:0000313" key="2">
    <source>
        <dbReference type="Proteomes" id="UP001054945"/>
    </source>
</evidence>
<name>A0AAV4M681_CAEEX</name>
<sequence length="100" mass="11649">MLFSQTGYKLMTKWCDTILKSKLNIKKQKSTSGGKNPLFLLSNPFHPQTHTNPYLPNPLKATRDHRENQLYESERICEIGSPIYFSKTNPAVYFFPRQIN</sequence>
<reference evidence="1 2" key="1">
    <citation type="submission" date="2021-06" db="EMBL/GenBank/DDBJ databases">
        <title>Caerostris extrusa draft genome.</title>
        <authorList>
            <person name="Kono N."/>
            <person name="Arakawa K."/>
        </authorList>
    </citation>
    <scope>NUCLEOTIDE SEQUENCE [LARGE SCALE GENOMIC DNA]</scope>
</reference>
<organism evidence="1 2">
    <name type="scientific">Caerostris extrusa</name>
    <name type="common">Bark spider</name>
    <name type="synonym">Caerostris bankana</name>
    <dbReference type="NCBI Taxonomy" id="172846"/>
    <lineage>
        <taxon>Eukaryota</taxon>
        <taxon>Metazoa</taxon>
        <taxon>Ecdysozoa</taxon>
        <taxon>Arthropoda</taxon>
        <taxon>Chelicerata</taxon>
        <taxon>Arachnida</taxon>
        <taxon>Araneae</taxon>
        <taxon>Araneomorphae</taxon>
        <taxon>Entelegynae</taxon>
        <taxon>Araneoidea</taxon>
        <taxon>Araneidae</taxon>
        <taxon>Caerostris</taxon>
    </lineage>
</organism>
<accession>A0AAV4M681</accession>
<protein>
    <submittedName>
        <fullName evidence="1">Uncharacterized protein</fullName>
    </submittedName>
</protein>
<dbReference type="Proteomes" id="UP001054945">
    <property type="component" value="Unassembled WGS sequence"/>
</dbReference>
<comment type="caution">
    <text evidence="1">The sequence shown here is derived from an EMBL/GenBank/DDBJ whole genome shotgun (WGS) entry which is preliminary data.</text>
</comment>
<keyword evidence="2" id="KW-1185">Reference proteome</keyword>